<evidence type="ECO:0000256" key="6">
    <source>
        <dbReference type="ARBA" id="ARBA00022971"/>
    </source>
</evidence>
<dbReference type="InterPro" id="IPR000223">
    <property type="entry name" value="Pept_S26A_signal_pept_1"/>
</dbReference>
<evidence type="ECO:0000256" key="8">
    <source>
        <dbReference type="SAM" id="SignalP"/>
    </source>
</evidence>
<dbReference type="AlphaFoldDB" id="A0A2X0VAQ6"/>
<comment type="similarity">
    <text evidence="7">Belongs to the peptidase S26 family.</text>
</comment>
<sequence length="184" mass="20359">MKSTKESKRVCPRLTAMTAIAAMPLLASLCMAHEDLYLNTSSSLPYGIYHNEDTARAQSLKINDIALVCLNRSHAKIAFERGYIGFGRCSDGTAPVGKRIVAIEGDNVRIDADGIHVNNKIVDYSKPADTDSKGRTLEYYSIDRILHGKEYILANRHKDSYDSRYFGPVSSDMIIGKLNSLVTV</sequence>
<protein>
    <recommendedName>
        <fullName evidence="3 7">Signal peptidase I</fullName>
        <ecNumber evidence="7">3.4.21.89</ecNumber>
    </recommendedName>
</protein>
<dbReference type="InterPro" id="IPR036286">
    <property type="entry name" value="LexA/Signal_pep-like_sf"/>
</dbReference>
<evidence type="ECO:0000256" key="2">
    <source>
        <dbReference type="ARBA" id="ARBA00005849"/>
    </source>
</evidence>
<dbReference type="GO" id="GO:0009003">
    <property type="term" value="F:signal peptidase activity"/>
    <property type="evidence" value="ECO:0007669"/>
    <property type="project" value="UniProtKB-EC"/>
</dbReference>
<dbReference type="Proteomes" id="UP000250086">
    <property type="component" value="Unassembled WGS sequence"/>
</dbReference>
<evidence type="ECO:0000256" key="3">
    <source>
        <dbReference type="ARBA" id="ARBA00019232"/>
    </source>
</evidence>
<evidence type="ECO:0000256" key="7">
    <source>
        <dbReference type="RuleBase" id="RU362042"/>
    </source>
</evidence>
<evidence type="ECO:0000313" key="11">
    <source>
        <dbReference type="Proteomes" id="UP000250086"/>
    </source>
</evidence>
<comment type="similarity">
    <text evidence="2">Belongs to the peptidase S26C family.</text>
</comment>
<reference evidence="10 11" key="1">
    <citation type="submission" date="2018-06" db="EMBL/GenBank/DDBJ databases">
        <authorList>
            <consortium name="Pathogen Informatics"/>
            <person name="Doyle S."/>
        </authorList>
    </citation>
    <scope>NUCLEOTIDE SEQUENCE [LARGE SCALE GENOMIC DNA]</scope>
    <source>
        <strain evidence="10 11">NCTC13093</strain>
    </source>
</reference>
<dbReference type="GO" id="GO:0004252">
    <property type="term" value="F:serine-type endopeptidase activity"/>
    <property type="evidence" value="ECO:0007669"/>
    <property type="project" value="InterPro"/>
</dbReference>
<dbReference type="SUPFAM" id="SSF51306">
    <property type="entry name" value="LexA/Signal peptidase"/>
    <property type="match status" value="1"/>
</dbReference>
<dbReference type="InterPro" id="IPR014139">
    <property type="entry name" value="Peptidase_S26C_TraF"/>
</dbReference>
<comment type="catalytic activity">
    <reaction evidence="7">
        <text>Cleavage of hydrophobic, N-terminal signal or leader sequences from secreted and periplasmic proteins.</text>
        <dbReference type="EC" id="3.4.21.89"/>
    </reaction>
</comment>
<evidence type="ECO:0000256" key="1">
    <source>
        <dbReference type="ARBA" id="ARBA00004418"/>
    </source>
</evidence>
<dbReference type="GO" id="GO:0006465">
    <property type="term" value="P:signal peptide processing"/>
    <property type="evidence" value="ECO:0007669"/>
    <property type="project" value="InterPro"/>
</dbReference>
<dbReference type="EC" id="3.4.21.89" evidence="7"/>
<keyword evidence="4 8" id="KW-0732">Signal</keyword>
<keyword evidence="6" id="KW-0184">Conjugation</keyword>
<feature type="chain" id="PRO_5016029295" description="Signal peptidase I" evidence="8">
    <location>
        <begin position="22"/>
        <end position="184"/>
    </location>
</feature>
<comment type="subcellular location">
    <subcellularLocation>
        <location evidence="7">Membrane</location>
        <topology evidence="7">Multi-pass membrane protein</topology>
    </subcellularLocation>
    <subcellularLocation>
        <location evidence="1">Periplasm</location>
    </subcellularLocation>
</comment>
<gene>
    <name evidence="10" type="ORF">NCTC13093_01601</name>
</gene>
<feature type="domain" description="Peptidase S26" evidence="9">
    <location>
        <begin position="38"/>
        <end position="179"/>
    </location>
</feature>
<dbReference type="GO" id="GO:0042597">
    <property type="term" value="C:periplasmic space"/>
    <property type="evidence" value="ECO:0007669"/>
    <property type="project" value="UniProtKB-SubCell"/>
</dbReference>
<proteinExistence type="inferred from homology"/>
<keyword evidence="11" id="KW-1185">Reference proteome</keyword>
<dbReference type="Pfam" id="PF10502">
    <property type="entry name" value="Peptidase_S26"/>
    <property type="match status" value="1"/>
</dbReference>
<name>A0A2X0VAQ6_9GAMM</name>
<evidence type="ECO:0000259" key="9">
    <source>
        <dbReference type="Pfam" id="PF10502"/>
    </source>
</evidence>
<keyword evidence="7" id="KW-0645">Protease</keyword>
<feature type="signal peptide" evidence="8">
    <location>
        <begin position="1"/>
        <end position="21"/>
    </location>
</feature>
<dbReference type="RefSeq" id="WP_113744293.1">
    <property type="nucleotide sequence ID" value="NZ_UAPV01000001.1"/>
</dbReference>
<keyword evidence="5" id="KW-0574">Periplasm</keyword>
<accession>A0A2X0VAQ6</accession>
<organism evidence="10 11">
    <name type="scientific">Anaerobiospirillum thomasii</name>
    <dbReference type="NCBI Taxonomy" id="179995"/>
    <lineage>
        <taxon>Bacteria</taxon>
        <taxon>Pseudomonadati</taxon>
        <taxon>Pseudomonadota</taxon>
        <taxon>Gammaproteobacteria</taxon>
        <taxon>Aeromonadales</taxon>
        <taxon>Succinivibrionaceae</taxon>
        <taxon>Anaerobiospirillum</taxon>
    </lineage>
</organism>
<dbReference type="EMBL" id="UAPV01000001">
    <property type="protein sequence ID" value="SPT70196.1"/>
    <property type="molecule type" value="Genomic_DNA"/>
</dbReference>
<dbReference type="GO" id="GO:0016020">
    <property type="term" value="C:membrane"/>
    <property type="evidence" value="ECO:0007669"/>
    <property type="project" value="UniProtKB-SubCell"/>
</dbReference>
<evidence type="ECO:0000313" key="10">
    <source>
        <dbReference type="EMBL" id="SPT70196.1"/>
    </source>
</evidence>
<evidence type="ECO:0000256" key="4">
    <source>
        <dbReference type="ARBA" id="ARBA00022729"/>
    </source>
</evidence>
<keyword evidence="7" id="KW-0378">Hydrolase</keyword>
<dbReference type="NCBIfam" id="TIGR02771">
    <property type="entry name" value="TraF_Ti"/>
    <property type="match status" value="1"/>
</dbReference>
<dbReference type="InterPro" id="IPR019533">
    <property type="entry name" value="Peptidase_S26"/>
</dbReference>
<dbReference type="Gene3D" id="2.10.109.10">
    <property type="entry name" value="Umud Fragment, subunit A"/>
    <property type="match status" value="1"/>
</dbReference>
<evidence type="ECO:0000256" key="5">
    <source>
        <dbReference type="ARBA" id="ARBA00022764"/>
    </source>
</evidence>
<dbReference type="NCBIfam" id="TIGR02227">
    <property type="entry name" value="sigpep_I_bact"/>
    <property type="match status" value="1"/>
</dbReference>